<accession>A0AAP7GUR8</accession>
<dbReference type="AlphaFoldDB" id="A0AAP7GUR8"/>
<name>A0AAP7GUR8_STEMA</name>
<protein>
    <submittedName>
        <fullName evidence="1">Uncharacterized protein</fullName>
    </submittedName>
</protein>
<proteinExistence type="predicted"/>
<sequence>MLTAAAGWTKRSARRMERCFLANTRPLGSRQVRWAGPSFLPNSAEGGIVMYTLAIKHLADTTMAKKGKAANEALFEEDYVLRSLGRIG</sequence>
<gene>
    <name evidence="1" type="ORF">A9K56_00325</name>
</gene>
<dbReference type="Proteomes" id="UP000092125">
    <property type="component" value="Unassembled WGS sequence"/>
</dbReference>
<organism evidence="1 2">
    <name type="scientific">Stenotrophomonas maltophilia</name>
    <name type="common">Pseudomonas maltophilia</name>
    <name type="synonym">Xanthomonas maltophilia</name>
    <dbReference type="NCBI Taxonomy" id="40324"/>
    <lineage>
        <taxon>Bacteria</taxon>
        <taxon>Pseudomonadati</taxon>
        <taxon>Pseudomonadota</taxon>
        <taxon>Gammaproteobacteria</taxon>
        <taxon>Lysobacterales</taxon>
        <taxon>Lysobacteraceae</taxon>
        <taxon>Stenotrophomonas</taxon>
        <taxon>Stenotrophomonas maltophilia group</taxon>
    </lineage>
</organism>
<reference evidence="1 2" key="1">
    <citation type="submission" date="2016-05" db="EMBL/GenBank/DDBJ databases">
        <title>Draft Genome Sequences of Stenotrophomonas maltophilia Strains Sm32COP, Sm41DVV, Sm46PAILV, SmF3, SmF22, SmSOFb1 and SmCVFa1, Isolated from Different Manures, in France.</title>
        <authorList>
            <person name="Nazaret S."/>
            <person name="Bodilis J."/>
        </authorList>
    </citation>
    <scope>NUCLEOTIDE SEQUENCE [LARGE SCALE GENOMIC DNA]</scope>
    <source>
        <strain evidence="1 2">Sm41DVV</strain>
    </source>
</reference>
<evidence type="ECO:0000313" key="1">
    <source>
        <dbReference type="EMBL" id="OBU63198.1"/>
    </source>
</evidence>
<dbReference type="EMBL" id="LYVI01000001">
    <property type="protein sequence ID" value="OBU63198.1"/>
    <property type="molecule type" value="Genomic_DNA"/>
</dbReference>
<comment type="caution">
    <text evidence="1">The sequence shown here is derived from an EMBL/GenBank/DDBJ whole genome shotgun (WGS) entry which is preliminary data.</text>
</comment>
<evidence type="ECO:0000313" key="2">
    <source>
        <dbReference type="Proteomes" id="UP000092125"/>
    </source>
</evidence>